<reference evidence="3" key="1">
    <citation type="submission" date="2022-10" db="EMBL/GenBank/DDBJ databases">
        <authorList>
            <person name="Chen Y."/>
            <person name="Dougan E. K."/>
            <person name="Chan C."/>
            <person name="Rhodes N."/>
            <person name="Thang M."/>
        </authorList>
    </citation>
    <scope>NUCLEOTIDE SEQUENCE</scope>
</reference>
<feature type="coiled-coil region" evidence="1">
    <location>
        <begin position="1402"/>
        <end position="1429"/>
    </location>
</feature>
<evidence type="ECO:0000256" key="1">
    <source>
        <dbReference type="SAM" id="Coils"/>
    </source>
</evidence>
<dbReference type="InterPro" id="IPR013087">
    <property type="entry name" value="Znf_C2H2_type"/>
</dbReference>
<sequence length="1957" mass="220966">MSGDGIAGRKPYGYTTRMFSVVGWKRLEVNRMMVFAGITKANFQSVMRRAFVWKPKARFHPQSVLQQAHADHEKDGHFVADPTLKQFLISSGACAAGLRLQHAFELQHSRDDCVQMIEDYATGGDGFLTEDKMRKACDLELRVRHQETAMGGVGLLHVSDSQEERDLEEKQYTALRDCLVEHMLETCVSDITIWEFKRFHGGVQNRPNATHQTMFKELQSKNFMQKGCRKGKTKEVLQPKIACDVKFEDVVPLERVREDTAFPETMNVVQLRRYLDGNPCRHNNVGVVKQYLTERLGEEKRRRGRPGADDQMRKHSLQQEFDKLETYENICQQLGDAAETQSSQTPRRRRWKAPDVLLQGPADDFASVSAKYKYCGERKLRARRYACQNSAQRCARRIQTQLYGHTIDLDIENCCATLVLQLLHKLKPNPPMPDAALQALKRWVDSRASVCREELGVTPQEGKKLVTALLSGATPSASQATINFIKNIQRASIYLRWLACSVLIEDYEELEKRSDKPYPGATVFSYMWTAVEDFVLESWCNFLLRRRPTHLSLHFDGVRVDEHTVGDVEGLISESESKVKESTGFIVKIRQKTHNYFMQALRALDSVLVDGVPPELREAPNCIPCALWHLASADDKETCLQAFINLEAVQNSYAAERKYRTYRQCAELLQVQMIPTVGACDKPGHYLLHSENNGSPHCVSLRVLELEEAESLSVVVTDEARQYKLTAAAFADLALNSTDSSTMVSFRVSPREGEETSSCLLDLQAGSSAPSSEEESTLFEQPNFIDSEFSTPRSSMGSAIPAFMLFPELIKERVSLLEGLCCDYVPLLASQPSLWNKIPSTGAALSQTEWLAEICEARRQLHTAWSSTSSTFPAPADEAVCRVDKRLKVYMSMLRVHRDTPGAVDVVGELPNPCDSQVSKRTWEAQAMSCRQKIRQMQDARGGATSDEEVCLPENSFVVDDDGRVVFADIVLDSLEEETTEYLEAICVNNIRKINGRFKCALCPFRSFCRLRQLRDHVQKYHSRKAQFVCSGTKQMKIILALHDADCVQRTRGGNFLWRSSLILQRDVEPPLACETNSIDKSLRLILTGLGPKYVEFVIEIHRVSIYLRWLACSILKEEYEELEKNSDKPYPGATTFFYMWAAIEDAVLEHWCNLLLKKRPKHLSLHFDGVRVSTDIATDMDALILECEQHIREQTGFAVRIREKQHKHFIAHLSSLPSEKLEEVPTELVQAPNCIPCALWHLTPAAEKRVCLGKFMQADTPENAYATERNYRTYSQCSVLLGICLSGSMGLACDEPGKYLIHSENNGSPHCVAVEVLEENDLMIAVVFDGRSRYRCSPTALKQAAAAATDQSTMVSFRVRDNAHDHSISQKCLLDLQAGASSEEEEAGAESAFIVDDEGDIRFADNVLDSMEEEVQEYMSEIKAENIRKIDGRYICALCPFRSFHRLPQLRAHVGRYHVAAWQFVCSGKKQLKVILALHDADCGRKQFGAEYLFRSSLLLRRQVSPPLSCQQNGIDKFIRLVFSGEGPMYVNADAIGETVVARRVLNIYYDKSFAEILLREIVLHHSNEPWPLLSSGNVLGMLYPSHARHWWPLIEDVFMSNHVKEIGENIFKSLERNEEFLSLSVDATLKVCMTIQGQASHRAPAAVRNAACFDDESSLRRVKFVASDSPSLKLFREIKAVCRHLQCISLDPVHLAIVYEYAQWGKKSAGSRVLRPAALSREEEQARQKILDGSMSQARAKRILEALDANTPLLSRITFVETLAAICTCFPNEVSRRVTGTNKEVRKILWAAAAPDRMEWLFNNLRVRHAMTPAQRALLPSGTSSNEALHAEINAWSRTNHALHQSTLRLKLQIMQFGKLVAHHAATCFPTIKQCSESVLLARCLASEDWPDEKWKACCKGTEKAHLPLHKDRVQEAAQVRQWNAANVMKGTETPCQKTHGSHCEAAPLDSFSWC</sequence>
<evidence type="ECO:0000313" key="5">
    <source>
        <dbReference type="Proteomes" id="UP001152797"/>
    </source>
</evidence>
<reference evidence="4 5" key="2">
    <citation type="submission" date="2024-05" db="EMBL/GenBank/DDBJ databases">
        <authorList>
            <person name="Chen Y."/>
            <person name="Shah S."/>
            <person name="Dougan E. K."/>
            <person name="Thang M."/>
            <person name="Chan C."/>
        </authorList>
    </citation>
    <scope>NUCLEOTIDE SEQUENCE [LARGE SCALE GENOMIC DNA]</scope>
</reference>
<name>A0A9P1BGU8_9DINO</name>
<feature type="domain" description="C2H2-type" evidence="2">
    <location>
        <begin position="998"/>
        <end position="1022"/>
    </location>
</feature>
<dbReference type="SMART" id="SM00355">
    <property type="entry name" value="ZnF_C2H2"/>
    <property type="match status" value="2"/>
</dbReference>
<comment type="caution">
    <text evidence="3">The sequence shown here is derived from an EMBL/GenBank/DDBJ whole genome shotgun (WGS) entry which is preliminary data.</text>
</comment>
<dbReference type="EMBL" id="CAMXCT010000056">
    <property type="protein sequence ID" value="CAI3973157.1"/>
    <property type="molecule type" value="Genomic_DNA"/>
</dbReference>
<gene>
    <name evidence="3" type="ORF">C1SCF055_LOCUS1680</name>
</gene>
<dbReference type="Proteomes" id="UP001152797">
    <property type="component" value="Unassembled WGS sequence"/>
</dbReference>
<protein>
    <submittedName>
        <fullName evidence="4">C2H2-type domain-containing protein</fullName>
    </submittedName>
</protein>
<dbReference type="EMBL" id="CAMXCT030000056">
    <property type="protein sequence ID" value="CAL4760469.1"/>
    <property type="molecule type" value="Genomic_DNA"/>
</dbReference>
<feature type="domain" description="C2H2-type" evidence="2">
    <location>
        <begin position="1435"/>
        <end position="1459"/>
    </location>
</feature>
<evidence type="ECO:0000313" key="3">
    <source>
        <dbReference type="EMBL" id="CAI3973157.1"/>
    </source>
</evidence>
<organism evidence="3">
    <name type="scientific">Cladocopium goreaui</name>
    <dbReference type="NCBI Taxonomy" id="2562237"/>
    <lineage>
        <taxon>Eukaryota</taxon>
        <taxon>Sar</taxon>
        <taxon>Alveolata</taxon>
        <taxon>Dinophyceae</taxon>
        <taxon>Suessiales</taxon>
        <taxon>Symbiodiniaceae</taxon>
        <taxon>Cladocopium</taxon>
    </lineage>
</organism>
<keyword evidence="1" id="KW-0175">Coiled coil</keyword>
<accession>A0A9P1BGU8</accession>
<evidence type="ECO:0000259" key="2">
    <source>
        <dbReference type="SMART" id="SM00355"/>
    </source>
</evidence>
<dbReference type="EMBL" id="CAMXCT020000056">
    <property type="protein sequence ID" value="CAL1126532.1"/>
    <property type="molecule type" value="Genomic_DNA"/>
</dbReference>
<proteinExistence type="predicted"/>
<evidence type="ECO:0000313" key="4">
    <source>
        <dbReference type="EMBL" id="CAL4760469.1"/>
    </source>
</evidence>
<keyword evidence="5" id="KW-1185">Reference proteome</keyword>